<protein>
    <recommendedName>
        <fullName evidence="3">N-acetyltransferase domain-containing protein</fullName>
    </recommendedName>
</protein>
<gene>
    <name evidence="1" type="ORF">HPT29_028345</name>
</gene>
<evidence type="ECO:0000313" key="2">
    <source>
        <dbReference type="Proteomes" id="UP001017257"/>
    </source>
</evidence>
<evidence type="ECO:0008006" key="3">
    <source>
        <dbReference type="Google" id="ProtNLM"/>
    </source>
</evidence>
<dbReference type="EMBL" id="CP102848">
    <property type="protein sequence ID" value="UVF22864.1"/>
    <property type="molecule type" value="Genomic_DNA"/>
</dbReference>
<sequence>MVQPLSNSFQQRFDQVHAFALTDESLREIADVIGPDVLEHIRQARECLDLIIQSWEQGRTDGLSIHGYLLQHQEHMRQSMEIAESYTALVANAFRDTQGDAEQEVTPAVPETPWLFSIPLERTMQEVGLWMPHFQTFAKRRNSQAILEAIQAGDVQIHLVLDRGDVVAAIGTRVFDHERGRIGELMWWGGKSIPATQSVLPELFQLLGEQGCSRLVATGREGLTRILEPHGFKRTQITLEKPFNV</sequence>
<proteinExistence type="predicted"/>
<organism evidence="1 2">
    <name type="scientific">Microvirga terrae</name>
    <dbReference type="NCBI Taxonomy" id="2740529"/>
    <lineage>
        <taxon>Bacteria</taxon>
        <taxon>Pseudomonadati</taxon>
        <taxon>Pseudomonadota</taxon>
        <taxon>Alphaproteobacteria</taxon>
        <taxon>Hyphomicrobiales</taxon>
        <taxon>Methylobacteriaceae</taxon>
        <taxon>Microvirga</taxon>
    </lineage>
</organism>
<name>A0ABY5S317_9HYPH</name>
<reference evidence="1" key="1">
    <citation type="submission" date="2022-08" db="EMBL/GenBank/DDBJ databases">
        <title>Microvirga terrae sp. nov., isolated from soil.</title>
        <authorList>
            <person name="Kim K.H."/>
            <person name="Seo Y.L."/>
            <person name="Kim J.M."/>
            <person name="Lee J.K."/>
            <person name="Han D.M."/>
            <person name="Jeon C.O."/>
        </authorList>
    </citation>
    <scope>NUCLEOTIDE SEQUENCE</scope>
    <source>
        <strain evidence="1">R24</strain>
        <plasmid evidence="1">pR24_3</plasmid>
    </source>
</reference>
<evidence type="ECO:0000313" key="1">
    <source>
        <dbReference type="EMBL" id="UVF22864.1"/>
    </source>
</evidence>
<accession>A0ABY5S317</accession>
<dbReference type="RefSeq" id="WP_259061137.1">
    <property type="nucleotide sequence ID" value="NZ_CP102848.1"/>
</dbReference>
<keyword evidence="1" id="KW-0614">Plasmid</keyword>
<geneLocation type="plasmid" evidence="1 2">
    <name>pR24_3</name>
</geneLocation>
<dbReference type="Proteomes" id="UP001017257">
    <property type="component" value="Plasmid pR24_3"/>
</dbReference>
<keyword evidence="2" id="KW-1185">Reference proteome</keyword>